<evidence type="ECO:0000313" key="3">
    <source>
        <dbReference type="EMBL" id="CBK20926.2"/>
    </source>
</evidence>
<name>D8LXD1_BLAHO</name>
<dbReference type="PANTHER" id="PTHR47052:SF3">
    <property type="entry name" value="INGRESSION PROTEIN 1"/>
    <property type="match status" value="1"/>
</dbReference>
<sequence length="260" mass="28782">MKSFNYQIRLVLIGAQQLRDISTRGKLDAFARIYYQDTDYRTSTLHDCGKNPTWNCSLSFSGSSSKIRIEVYDERLLGEKYIGECLIDCELIPQGFHRFVIPLTMRGVPNSSLGTVRVNITVHCLHNSGDWRTCGYEEELSSIISTPKYASCPVLNITSIPVFRVEDPLPPDLPVLATNSCGECPVLKCGVPLSQHPELLSGGSMHRSPSFGAMSGKHLNSPRGNGRMQQARPVYPPRKASGRQMAHARAKRASSSPNTK</sequence>
<keyword evidence="4" id="KW-1185">Reference proteome</keyword>
<dbReference type="RefSeq" id="XP_012894974.1">
    <property type="nucleotide sequence ID" value="XM_013039520.1"/>
</dbReference>
<protein>
    <recommendedName>
        <fullName evidence="2">C2 domain-containing protein</fullName>
    </recommendedName>
</protein>
<evidence type="ECO:0000259" key="2">
    <source>
        <dbReference type="PROSITE" id="PS50004"/>
    </source>
</evidence>
<dbReference type="InterPro" id="IPR000008">
    <property type="entry name" value="C2_dom"/>
</dbReference>
<dbReference type="InParanoid" id="D8LXD1"/>
<evidence type="ECO:0000313" key="4">
    <source>
        <dbReference type="Proteomes" id="UP000008312"/>
    </source>
</evidence>
<dbReference type="InterPro" id="IPR052981">
    <property type="entry name" value="Ingression_C2_domain"/>
</dbReference>
<dbReference type="PANTHER" id="PTHR47052">
    <property type="entry name" value="CONSERVED SERINE PROLINE-RICH PROTEIN (AFU_ORTHOLOGUE AFUA_2G01790)"/>
    <property type="match status" value="1"/>
</dbReference>
<dbReference type="CDD" id="cd00030">
    <property type="entry name" value="C2"/>
    <property type="match status" value="1"/>
</dbReference>
<dbReference type="OrthoDB" id="270970at2759"/>
<dbReference type="Gene3D" id="2.60.40.150">
    <property type="entry name" value="C2 domain"/>
    <property type="match status" value="1"/>
</dbReference>
<dbReference type="Proteomes" id="UP000008312">
    <property type="component" value="Unassembled WGS sequence"/>
</dbReference>
<reference evidence="3" key="1">
    <citation type="submission" date="2010-02" db="EMBL/GenBank/DDBJ databases">
        <title>Sequencing and annotation of the Blastocystis hominis genome.</title>
        <authorList>
            <person name="Wincker P."/>
        </authorList>
    </citation>
    <scope>NUCLEOTIDE SEQUENCE</scope>
    <source>
        <strain evidence="3">Singapore isolate B</strain>
    </source>
</reference>
<dbReference type="EMBL" id="FN668639">
    <property type="protein sequence ID" value="CBK20926.2"/>
    <property type="molecule type" value="Genomic_DNA"/>
</dbReference>
<dbReference type="SMART" id="SM00239">
    <property type="entry name" value="C2"/>
    <property type="match status" value="1"/>
</dbReference>
<dbReference type="Pfam" id="PF00168">
    <property type="entry name" value="C2"/>
    <property type="match status" value="1"/>
</dbReference>
<dbReference type="PROSITE" id="PS50004">
    <property type="entry name" value="C2"/>
    <property type="match status" value="1"/>
</dbReference>
<organism evidence="3">
    <name type="scientific">Blastocystis hominis</name>
    <dbReference type="NCBI Taxonomy" id="12968"/>
    <lineage>
        <taxon>Eukaryota</taxon>
        <taxon>Sar</taxon>
        <taxon>Stramenopiles</taxon>
        <taxon>Bigyra</taxon>
        <taxon>Opalozoa</taxon>
        <taxon>Opalinata</taxon>
        <taxon>Blastocystidae</taxon>
        <taxon>Blastocystis</taxon>
    </lineage>
</organism>
<gene>
    <name evidence="3" type="ORF">GSBLH_T00001168001</name>
</gene>
<feature type="region of interest" description="Disordered" evidence="1">
    <location>
        <begin position="200"/>
        <end position="260"/>
    </location>
</feature>
<evidence type="ECO:0000256" key="1">
    <source>
        <dbReference type="SAM" id="MobiDB-lite"/>
    </source>
</evidence>
<dbReference type="SUPFAM" id="SSF49562">
    <property type="entry name" value="C2 domain (Calcium/lipid-binding domain, CaLB)"/>
    <property type="match status" value="1"/>
</dbReference>
<proteinExistence type="predicted"/>
<dbReference type="AlphaFoldDB" id="D8LXD1"/>
<dbReference type="InterPro" id="IPR035892">
    <property type="entry name" value="C2_domain_sf"/>
</dbReference>
<accession>D8LXD1</accession>
<dbReference type="GeneID" id="24918445"/>
<feature type="domain" description="C2" evidence="2">
    <location>
        <begin position="1"/>
        <end position="103"/>
    </location>
</feature>